<keyword evidence="3" id="KW-1185">Reference proteome</keyword>
<dbReference type="AlphaFoldDB" id="A0A2T0TN90"/>
<comment type="caution">
    <text evidence="2">The sequence shown here is derived from an EMBL/GenBank/DDBJ whole genome shotgun (WGS) entry which is preliminary data.</text>
</comment>
<sequence length="192" mass="21361">MISKVRPMTAEVRTAGWLYFLLAARLLLAGMLLSYGVAKLAGLQFGVSDATMQMALKDIDLFRLSWYLADHEPFRSFVGVSQIVTAVLLLYPRTVLIGAFVSIPIWLNILIWDLTFMGDGADVFTVRLSVYLALTGLIIGQERPNVVPALRRMLLTRSLGNYPVWAYLLLPVIAVLIELMGGLLNWGIQSVF</sequence>
<feature type="transmembrane region" description="Helical" evidence="1">
    <location>
        <begin position="95"/>
        <end position="112"/>
    </location>
</feature>
<dbReference type="Proteomes" id="UP000238375">
    <property type="component" value="Unassembled WGS sequence"/>
</dbReference>
<evidence type="ECO:0008006" key="4">
    <source>
        <dbReference type="Google" id="ProtNLM"/>
    </source>
</evidence>
<accession>A0A2T0TN90</accession>
<feature type="transmembrane region" description="Helical" evidence="1">
    <location>
        <begin position="16"/>
        <end position="38"/>
    </location>
</feature>
<keyword evidence="1" id="KW-0812">Transmembrane</keyword>
<reference evidence="2 3" key="1">
    <citation type="submission" date="2018-03" db="EMBL/GenBank/DDBJ databases">
        <title>Genomic Encyclopedia of Archaeal and Bacterial Type Strains, Phase II (KMG-II): from individual species to whole genera.</title>
        <authorList>
            <person name="Goeker M."/>
        </authorList>
    </citation>
    <scope>NUCLEOTIDE SEQUENCE [LARGE SCALE GENOMIC DNA]</scope>
    <source>
        <strain evidence="2 3">DSM 28354</strain>
    </source>
</reference>
<evidence type="ECO:0000313" key="3">
    <source>
        <dbReference type="Proteomes" id="UP000238375"/>
    </source>
</evidence>
<name>A0A2T0TN90_9BACT</name>
<proteinExistence type="predicted"/>
<evidence type="ECO:0000313" key="2">
    <source>
        <dbReference type="EMBL" id="PRY47180.1"/>
    </source>
</evidence>
<dbReference type="EMBL" id="PVTE01000001">
    <property type="protein sequence ID" value="PRY47180.1"/>
    <property type="molecule type" value="Genomic_DNA"/>
</dbReference>
<organism evidence="2 3">
    <name type="scientific">Spirosoma oryzae</name>
    <dbReference type="NCBI Taxonomy" id="1469603"/>
    <lineage>
        <taxon>Bacteria</taxon>
        <taxon>Pseudomonadati</taxon>
        <taxon>Bacteroidota</taxon>
        <taxon>Cytophagia</taxon>
        <taxon>Cytophagales</taxon>
        <taxon>Cytophagaceae</taxon>
        <taxon>Spirosoma</taxon>
    </lineage>
</organism>
<protein>
    <recommendedName>
        <fullName evidence="4">DoxX-like protein</fullName>
    </recommendedName>
</protein>
<feature type="transmembrane region" description="Helical" evidence="1">
    <location>
        <begin position="124"/>
        <end position="141"/>
    </location>
</feature>
<gene>
    <name evidence="2" type="ORF">CLV58_101246</name>
</gene>
<dbReference type="RefSeq" id="WP_211300801.1">
    <property type="nucleotide sequence ID" value="NZ_PVTE01000001.1"/>
</dbReference>
<evidence type="ECO:0000256" key="1">
    <source>
        <dbReference type="SAM" id="Phobius"/>
    </source>
</evidence>
<feature type="transmembrane region" description="Helical" evidence="1">
    <location>
        <begin position="162"/>
        <end position="188"/>
    </location>
</feature>
<keyword evidence="1" id="KW-1133">Transmembrane helix</keyword>
<keyword evidence="1" id="KW-0472">Membrane</keyword>